<gene>
    <name evidence="3" type="ORF">ONB1V03_LOCUS8477</name>
</gene>
<evidence type="ECO:0000313" key="4">
    <source>
        <dbReference type="Proteomes" id="UP000728032"/>
    </source>
</evidence>
<keyword evidence="1" id="KW-0472">Membrane</keyword>
<feature type="signal peptide" evidence="2">
    <location>
        <begin position="1"/>
        <end position="20"/>
    </location>
</feature>
<sequence>MFSKHIFVLIISSIFAISTGRLVSDVSTTTPASTTTYAATDIRICADLKPRFISTRQSRYQTLECTAKLCTADSTDTSPILDIPVDITATFNNPAFEWNCQLGHIESSNGTCDLERGHCWHTIDIDLWYFRHKMWDNGLDELQISCTVSDAFLTPDGNHQDILLVTDVEYSYIKSFKGKAVNDRCQTDSECGDNMFCLNTGTGNPGITATTCQCRMDYITGVQYVQIMDDKYNEWLCAPPLLLNESCLYDSQCQAMDVNTICDRAEAESTGRCVCDDDMVAFKSGCQPAPVASDTTRRPTIIWWIFTDDYREDQSQGRGFWWLRWAAYVMAIVAIILPFLLVIIAMVMLCHRRSAAKRAAVLGSAHMQGVVRPRFPAPKVIISELKPSKEKSDDKYGLVQNDHLSNQY</sequence>
<dbReference type="Proteomes" id="UP000728032">
    <property type="component" value="Unassembled WGS sequence"/>
</dbReference>
<dbReference type="AlphaFoldDB" id="A0A7R9M1E3"/>
<reference evidence="3" key="1">
    <citation type="submission" date="2020-11" db="EMBL/GenBank/DDBJ databases">
        <authorList>
            <person name="Tran Van P."/>
        </authorList>
    </citation>
    <scope>NUCLEOTIDE SEQUENCE</scope>
</reference>
<dbReference type="EMBL" id="CAJPVJ010004861">
    <property type="protein sequence ID" value="CAG2168993.1"/>
    <property type="molecule type" value="Genomic_DNA"/>
</dbReference>
<feature type="transmembrane region" description="Helical" evidence="1">
    <location>
        <begin position="325"/>
        <end position="349"/>
    </location>
</feature>
<evidence type="ECO:0000313" key="3">
    <source>
        <dbReference type="EMBL" id="CAD7651783.1"/>
    </source>
</evidence>
<evidence type="ECO:0000256" key="1">
    <source>
        <dbReference type="SAM" id="Phobius"/>
    </source>
</evidence>
<evidence type="ECO:0000256" key="2">
    <source>
        <dbReference type="SAM" id="SignalP"/>
    </source>
</evidence>
<keyword evidence="4" id="KW-1185">Reference proteome</keyword>
<proteinExistence type="predicted"/>
<dbReference type="OrthoDB" id="6522495at2759"/>
<keyword evidence="1" id="KW-1133">Transmembrane helix</keyword>
<protein>
    <submittedName>
        <fullName evidence="3">Uncharacterized protein</fullName>
    </submittedName>
</protein>
<keyword evidence="1" id="KW-0812">Transmembrane</keyword>
<accession>A0A7R9M1E3</accession>
<feature type="chain" id="PRO_5036403553" evidence="2">
    <location>
        <begin position="21"/>
        <end position="408"/>
    </location>
</feature>
<organism evidence="3">
    <name type="scientific">Oppiella nova</name>
    <dbReference type="NCBI Taxonomy" id="334625"/>
    <lineage>
        <taxon>Eukaryota</taxon>
        <taxon>Metazoa</taxon>
        <taxon>Ecdysozoa</taxon>
        <taxon>Arthropoda</taxon>
        <taxon>Chelicerata</taxon>
        <taxon>Arachnida</taxon>
        <taxon>Acari</taxon>
        <taxon>Acariformes</taxon>
        <taxon>Sarcoptiformes</taxon>
        <taxon>Oribatida</taxon>
        <taxon>Brachypylina</taxon>
        <taxon>Oppioidea</taxon>
        <taxon>Oppiidae</taxon>
        <taxon>Oppiella</taxon>
    </lineage>
</organism>
<name>A0A7R9M1E3_9ACAR</name>
<keyword evidence="2" id="KW-0732">Signal</keyword>
<dbReference type="EMBL" id="OC919686">
    <property type="protein sequence ID" value="CAD7651783.1"/>
    <property type="molecule type" value="Genomic_DNA"/>
</dbReference>